<reference evidence="2 3" key="1">
    <citation type="journal article" date="2020" name="ISME J.">
        <title>Uncovering the hidden diversity of litter-decomposition mechanisms in mushroom-forming fungi.</title>
        <authorList>
            <person name="Floudas D."/>
            <person name="Bentzer J."/>
            <person name="Ahren D."/>
            <person name="Johansson T."/>
            <person name="Persson P."/>
            <person name="Tunlid A."/>
        </authorList>
    </citation>
    <scope>NUCLEOTIDE SEQUENCE [LARGE SCALE GENOMIC DNA]</scope>
    <source>
        <strain evidence="2 3">CBS 146.42</strain>
    </source>
</reference>
<feature type="region of interest" description="Disordered" evidence="1">
    <location>
        <begin position="161"/>
        <end position="189"/>
    </location>
</feature>
<feature type="compositionally biased region" description="Polar residues" evidence="1">
    <location>
        <begin position="56"/>
        <end position="68"/>
    </location>
</feature>
<evidence type="ECO:0000313" key="2">
    <source>
        <dbReference type="EMBL" id="KAF5350472.1"/>
    </source>
</evidence>
<dbReference type="EMBL" id="JAACJO010000014">
    <property type="protein sequence ID" value="KAF5350472.1"/>
    <property type="molecule type" value="Genomic_DNA"/>
</dbReference>
<gene>
    <name evidence="2" type="ORF">D9756_008629</name>
</gene>
<dbReference type="Proteomes" id="UP000559027">
    <property type="component" value="Unassembled WGS sequence"/>
</dbReference>
<feature type="region of interest" description="Disordered" evidence="1">
    <location>
        <begin position="56"/>
        <end position="81"/>
    </location>
</feature>
<proteinExistence type="predicted"/>
<evidence type="ECO:0000313" key="3">
    <source>
        <dbReference type="Proteomes" id="UP000559027"/>
    </source>
</evidence>
<feature type="compositionally biased region" description="Polar residues" evidence="1">
    <location>
        <begin position="175"/>
        <end position="189"/>
    </location>
</feature>
<name>A0A8H5FVQ3_9AGAR</name>
<organism evidence="2 3">
    <name type="scientific">Leucocoprinus leucothites</name>
    <dbReference type="NCBI Taxonomy" id="201217"/>
    <lineage>
        <taxon>Eukaryota</taxon>
        <taxon>Fungi</taxon>
        <taxon>Dikarya</taxon>
        <taxon>Basidiomycota</taxon>
        <taxon>Agaricomycotina</taxon>
        <taxon>Agaricomycetes</taxon>
        <taxon>Agaricomycetidae</taxon>
        <taxon>Agaricales</taxon>
        <taxon>Agaricineae</taxon>
        <taxon>Agaricaceae</taxon>
        <taxon>Leucocoprinus</taxon>
    </lineage>
</organism>
<feature type="compositionally biased region" description="Low complexity" evidence="1">
    <location>
        <begin position="69"/>
        <end position="81"/>
    </location>
</feature>
<protein>
    <submittedName>
        <fullName evidence="2">Uncharacterized protein</fullName>
    </submittedName>
</protein>
<accession>A0A8H5FVQ3</accession>
<keyword evidence="3" id="KW-1185">Reference proteome</keyword>
<dbReference type="OrthoDB" id="2791511at2759"/>
<evidence type="ECO:0000256" key="1">
    <source>
        <dbReference type="SAM" id="MobiDB-lite"/>
    </source>
</evidence>
<sequence length="189" mass="20883">MFIRLSSRLHMSNVAFPLSSHSSILLSLLASVFLLAVIRAALLFLRARTSSSSEKQALVHAQQQKNVEQQSSQSSQSSSSSSWGLGFLRWESLPTLPLSLKLNENDMKGRGVGFASTSQPPAAQSWQPGRRSGPAFEHPLPAMYQSEEPVSMAKMIMSRHTFRKPAQRPPPKPKTGSQMQYTRRSASMV</sequence>
<comment type="caution">
    <text evidence="2">The sequence shown here is derived from an EMBL/GenBank/DDBJ whole genome shotgun (WGS) entry which is preliminary data.</text>
</comment>
<dbReference type="AlphaFoldDB" id="A0A8H5FVQ3"/>